<dbReference type="Pfam" id="PF03720">
    <property type="entry name" value="UDPG_MGDP_dh_C"/>
    <property type="match status" value="1"/>
</dbReference>
<name>A0ABP6MK06_9ACTN</name>
<evidence type="ECO:0000259" key="4">
    <source>
        <dbReference type="SMART" id="SM00984"/>
    </source>
</evidence>
<dbReference type="SUPFAM" id="SSF52413">
    <property type="entry name" value="UDP-glucose/GDP-mannose dehydrogenase C-terminal domain"/>
    <property type="match status" value="1"/>
</dbReference>
<dbReference type="NCBIfam" id="TIGR03026">
    <property type="entry name" value="NDP-sugDHase"/>
    <property type="match status" value="1"/>
</dbReference>
<organism evidence="5 6">
    <name type="scientific">Streptomyces rameus</name>
    <dbReference type="NCBI Taxonomy" id="68261"/>
    <lineage>
        <taxon>Bacteria</taxon>
        <taxon>Bacillati</taxon>
        <taxon>Actinomycetota</taxon>
        <taxon>Actinomycetes</taxon>
        <taxon>Kitasatosporales</taxon>
        <taxon>Streptomycetaceae</taxon>
        <taxon>Streptomyces</taxon>
    </lineage>
</organism>
<dbReference type="InterPro" id="IPR014026">
    <property type="entry name" value="UDP-Glc/GDP-Man_DH_dimer"/>
</dbReference>
<evidence type="ECO:0000313" key="6">
    <source>
        <dbReference type="Proteomes" id="UP001500893"/>
    </source>
</evidence>
<comment type="caution">
    <text evidence="5">The sequence shown here is derived from an EMBL/GenBank/DDBJ whole genome shotgun (WGS) entry which is preliminary data.</text>
</comment>
<dbReference type="SUPFAM" id="SSF48179">
    <property type="entry name" value="6-phosphogluconate dehydrogenase C-terminal domain-like"/>
    <property type="match status" value="1"/>
</dbReference>
<dbReference type="EMBL" id="BAAAVM010000001">
    <property type="protein sequence ID" value="GAA3117142.1"/>
    <property type="molecule type" value="Genomic_DNA"/>
</dbReference>
<dbReference type="SMART" id="SM00984">
    <property type="entry name" value="UDPG_MGDP_dh_C"/>
    <property type="match status" value="1"/>
</dbReference>
<dbReference type="RefSeq" id="WP_345046315.1">
    <property type="nucleotide sequence ID" value="NZ_BAAAVM010000001.1"/>
</dbReference>
<sequence>MAEKYDLAVVGLGYAGLPLVTAAARNGMRVAGFDVDGARVAALARGTSYVDDISDEEIAEALAAGFTPAADPDVIAGAGAVTICVPTPLRDSVPDLTAVLDAARLVAPRLRPGALVVLESTTYPGTTTDVLLPLLAQGSRTVGEDFLLAFSPERVDPGNPAFGLHNTPKVVGGVTARCTEAATALYERMVQKVVTVSTPAAAELTKLLENTYRQVNIALVNELAVYCDGLGVDVWEVVAAASTKPFGFQPFRPGPGVGGHCIPVDPGYLAFSGRTSGHPLRLPELAQEVNDRMPAYVVDRIVRLLNDRRRSVRGTRVLLLGATYKPDIADGRGAPAVRVAELLLDLGALVGFHDPHLRTLRLNGRSVAGAESLQEAVADADLVVLLQPHLDYDLAALADTAPLLFDTSGRTVGARVVHL</sequence>
<dbReference type="InterPro" id="IPR008927">
    <property type="entry name" value="6-PGluconate_DH-like_C_sf"/>
</dbReference>
<dbReference type="PANTHER" id="PTHR43491:SF1">
    <property type="entry name" value="UDP-N-ACETYL-D-MANNOSAMINE DEHYDROGENASE"/>
    <property type="match status" value="1"/>
</dbReference>
<evidence type="ECO:0000256" key="2">
    <source>
        <dbReference type="ARBA" id="ARBA00023027"/>
    </source>
</evidence>
<reference evidence="6" key="1">
    <citation type="journal article" date="2019" name="Int. J. Syst. Evol. Microbiol.">
        <title>The Global Catalogue of Microorganisms (GCM) 10K type strain sequencing project: providing services to taxonomists for standard genome sequencing and annotation.</title>
        <authorList>
            <consortium name="The Broad Institute Genomics Platform"/>
            <consortium name="The Broad Institute Genome Sequencing Center for Infectious Disease"/>
            <person name="Wu L."/>
            <person name="Ma J."/>
        </authorList>
    </citation>
    <scope>NUCLEOTIDE SEQUENCE [LARGE SCALE GENOMIC DNA]</scope>
    <source>
        <strain evidence="6">JCM 11574</strain>
    </source>
</reference>
<dbReference type="InterPro" id="IPR028359">
    <property type="entry name" value="UDP_ManNAc/GlcNAc_DH"/>
</dbReference>
<protein>
    <submittedName>
        <fullName evidence="5">Nucleotide sugar dehydrogenase</fullName>
    </submittedName>
</protein>
<keyword evidence="1" id="KW-0560">Oxidoreductase</keyword>
<gene>
    <name evidence="5" type="ORF">GCM10010521_01070</name>
</gene>
<evidence type="ECO:0000313" key="5">
    <source>
        <dbReference type="EMBL" id="GAA3117142.1"/>
    </source>
</evidence>
<dbReference type="InterPro" id="IPR017476">
    <property type="entry name" value="UDP-Glc/GDP-Man"/>
</dbReference>
<comment type="similarity">
    <text evidence="3">Belongs to the UDP-glucose/GDP-mannose dehydrogenase family.</text>
</comment>
<dbReference type="PANTHER" id="PTHR43491">
    <property type="entry name" value="UDP-N-ACETYL-D-MANNOSAMINE DEHYDROGENASE"/>
    <property type="match status" value="1"/>
</dbReference>
<dbReference type="PIRSF" id="PIRSF500136">
    <property type="entry name" value="UDP_ManNAc_DH"/>
    <property type="match status" value="1"/>
</dbReference>
<dbReference type="Proteomes" id="UP001500893">
    <property type="component" value="Unassembled WGS sequence"/>
</dbReference>
<dbReference type="InterPro" id="IPR036291">
    <property type="entry name" value="NAD(P)-bd_dom_sf"/>
</dbReference>
<proteinExistence type="inferred from homology"/>
<keyword evidence="6" id="KW-1185">Reference proteome</keyword>
<dbReference type="InterPro" id="IPR014027">
    <property type="entry name" value="UDP-Glc/GDP-Man_DH_C"/>
</dbReference>
<dbReference type="PIRSF" id="PIRSF000124">
    <property type="entry name" value="UDPglc_GDPman_dh"/>
    <property type="match status" value="1"/>
</dbReference>
<dbReference type="SUPFAM" id="SSF51735">
    <property type="entry name" value="NAD(P)-binding Rossmann-fold domains"/>
    <property type="match status" value="1"/>
</dbReference>
<evidence type="ECO:0000256" key="1">
    <source>
        <dbReference type="ARBA" id="ARBA00023002"/>
    </source>
</evidence>
<accession>A0ABP6MK06</accession>
<feature type="domain" description="UDP-glucose/GDP-mannose dehydrogenase C-terminal" evidence="4">
    <location>
        <begin position="318"/>
        <end position="413"/>
    </location>
</feature>
<dbReference type="Gene3D" id="3.40.50.720">
    <property type="entry name" value="NAD(P)-binding Rossmann-like Domain"/>
    <property type="match status" value="2"/>
</dbReference>
<dbReference type="InterPro" id="IPR036220">
    <property type="entry name" value="UDP-Glc/GDP-Man_DH_C_sf"/>
</dbReference>
<dbReference type="Pfam" id="PF03721">
    <property type="entry name" value="UDPG_MGDP_dh_N"/>
    <property type="match status" value="1"/>
</dbReference>
<dbReference type="InterPro" id="IPR001732">
    <property type="entry name" value="UDP-Glc/GDP-Man_DH_N"/>
</dbReference>
<dbReference type="Pfam" id="PF00984">
    <property type="entry name" value="UDPG_MGDP_dh"/>
    <property type="match status" value="1"/>
</dbReference>
<keyword evidence="2" id="KW-0520">NAD</keyword>
<evidence type="ECO:0000256" key="3">
    <source>
        <dbReference type="PIRNR" id="PIRNR000124"/>
    </source>
</evidence>